<evidence type="ECO:0000256" key="1">
    <source>
        <dbReference type="ARBA" id="ARBA00022603"/>
    </source>
</evidence>
<name>A0A317PN31_9HYPH</name>
<keyword evidence="3 5" id="KW-0949">S-adenosyl-L-methionine</keyword>
<keyword evidence="1 5" id="KW-0489">Methyltransferase</keyword>
<protein>
    <submittedName>
        <fullName evidence="7">16S rRNA (Cytosine967-C5)-methyltransferase</fullName>
    </submittedName>
</protein>
<comment type="caution">
    <text evidence="7">The sequence shown here is derived from an EMBL/GenBank/DDBJ whole genome shotgun (WGS) entry which is preliminary data.</text>
</comment>
<dbReference type="OrthoDB" id="9810297at2"/>
<proteinExistence type="inferred from homology"/>
<evidence type="ECO:0000256" key="2">
    <source>
        <dbReference type="ARBA" id="ARBA00022679"/>
    </source>
</evidence>
<evidence type="ECO:0000256" key="5">
    <source>
        <dbReference type="PROSITE-ProRule" id="PRU01023"/>
    </source>
</evidence>
<keyword evidence="2 5" id="KW-0808">Transferase</keyword>
<feature type="domain" description="SAM-dependent MTase RsmB/NOP-type" evidence="6">
    <location>
        <begin position="145"/>
        <end position="429"/>
    </location>
</feature>
<dbReference type="Pfam" id="PF22458">
    <property type="entry name" value="RsmF-B_ferredox"/>
    <property type="match status" value="1"/>
</dbReference>
<dbReference type="Proteomes" id="UP000246352">
    <property type="component" value="Unassembled WGS sequence"/>
</dbReference>
<dbReference type="RefSeq" id="WP_110032674.1">
    <property type="nucleotide sequence ID" value="NZ_QGTR01000003.1"/>
</dbReference>
<evidence type="ECO:0000256" key="4">
    <source>
        <dbReference type="ARBA" id="ARBA00022884"/>
    </source>
</evidence>
<dbReference type="AlphaFoldDB" id="A0A317PN31"/>
<dbReference type="InterPro" id="IPR049560">
    <property type="entry name" value="MeTrfase_RsmB-F_NOP2_cat"/>
</dbReference>
<dbReference type="PANTHER" id="PTHR22807">
    <property type="entry name" value="NOP2 YEAST -RELATED NOL1/NOP2/FMU SUN DOMAIN-CONTAINING"/>
    <property type="match status" value="1"/>
</dbReference>
<sequence length="430" mass="46309">MRLGGRLQAAIEILTDIETRHRPVPDALKDWGLSHRFAGSGDRGAIGNLVHDALRKRASHGFVMNGDTPADLAIGVLLRQWGVTPAELVAELDGDRFAPEIPSLADLEARLQRPLTEAPAHVQADIPEWIVPEFERAFGAEWVAEAAMLADRPPLDLRVNSLCTDQASVLAALEAPGAEVTRLAKLGIRVPAGPGPARQVAATSEVCFAKGWFEIQDEGSQLAAALMGARPDDQVLDYCAGGGGKSLAMAASMGNHGQIHAFDADRRRLAPMVERLRRAGVRNVQLVERAAGLEGLVGRLDRVLVDAPCTGTGTWRRRADAKWRLSEKNLADRMADQDAVLDSAARFVRPGGELAYVTCSLLPSENTARAEAFLVRHADFEPIDLAGRWASVTADAAAPLPLARKGLGLVLSPRRTGTDGFYFVAFRRRA</sequence>
<dbReference type="GO" id="GO:0001510">
    <property type="term" value="P:RNA methylation"/>
    <property type="evidence" value="ECO:0007669"/>
    <property type="project" value="InterPro"/>
</dbReference>
<dbReference type="SUPFAM" id="SSF53335">
    <property type="entry name" value="S-adenosyl-L-methionine-dependent methyltransferases"/>
    <property type="match status" value="1"/>
</dbReference>
<dbReference type="EMBL" id="QGTR01000003">
    <property type="protein sequence ID" value="PWW00457.1"/>
    <property type="molecule type" value="Genomic_DNA"/>
</dbReference>
<dbReference type="GO" id="GO:0003723">
    <property type="term" value="F:RNA binding"/>
    <property type="evidence" value="ECO:0007669"/>
    <property type="project" value="UniProtKB-UniRule"/>
</dbReference>
<dbReference type="PANTHER" id="PTHR22807:SF53">
    <property type="entry name" value="RIBOSOMAL RNA SMALL SUBUNIT METHYLTRANSFERASE B-RELATED"/>
    <property type="match status" value="1"/>
</dbReference>
<evidence type="ECO:0000256" key="3">
    <source>
        <dbReference type="ARBA" id="ARBA00022691"/>
    </source>
</evidence>
<comment type="caution">
    <text evidence="5">Lacks conserved residue(s) required for the propagation of feature annotation.</text>
</comment>
<dbReference type="PROSITE" id="PS51686">
    <property type="entry name" value="SAM_MT_RSMB_NOP"/>
    <property type="match status" value="1"/>
</dbReference>
<feature type="binding site" evidence="5">
    <location>
        <position position="306"/>
    </location>
    <ligand>
        <name>S-adenosyl-L-methionine</name>
        <dbReference type="ChEBI" id="CHEBI:59789"/>
    </ligand>
</feature>
<dbReference type="InterPro" id="IPR023267">
    <property type="entry name" value="RCMT"/>
</dbReference>
<keyword evidence="8" id="KW-1185">Reference proteome</keyword>
<evidence type="ECO:0000259" key="6">
    <source>
        <dbReference type="PROSITE" id="PS51686"/>
    </source>
</evidence>
<feature type="binding site" evidence="5">
    <location>
        <position position="263"/>
    </location>
    <ligand>
        <name>S-adenosyl-L-methionine</name>
        <dbReference type="ChEBI" id="CHEBI:59789"/>
    </ligand>
</feature>
<dbReference type="GO" id="GO:0008173">
    <property type="term" value="F:RNA methyltransferase activity"/>
    <property type="evidence" value="ECO:0007669"/>
    <property type="project" value="InterPro"/>
</dbReference>
<reference evidence="7 8" key="1">
    <citation type="submission" date="2018-05" db="EMBL/GenBank/DDBJ databases">
        <title>Genomic Encyclopedia of Type Strains, Phase IV (KMG-IV): sequencing the most valuable type-strain genomes for metagenomic binning, comparative biology and taxonomic classification.</title>
        <authorList>
            <person name="Goeker M."/>
        </authorList>
    </citation>
    <scope>NUCLEOTIDE SEQUENCE [LARGE SCALE GENOMIC DNA]</scope>
    <source>
        <strain evidence="7 8">DSM 16791</strain>
    </source>
</reference>
<feature type="active site" description="Nucleophile" evidence="5">
    <location>
        <position position="359"/>
    </location>
</feature>
<dbReference type="CDD" id="cd02440">
    <property type="entry name" value="AdoMet_MTases"/>
    <property type="match status" value="1"/>
</dbReference>
<dbReference type="Gene3D" id="3.40.50.150">
    <property type="entry name" value="Vaccinia Virus protein VP39"/>
    <property type="match status" value="1"/>
</dbReference>
<dbReference type="InterPro" id="IPR029063">
    <property type="entry name" value="SAM-dependent_MTases_sf"/>
</dbReference>
<evidence type="ECO:0000313" key="7">
    <source>
        <dbReference type="EMBL" id="PWW00457.1"/>
    </source>
</evidence>
<dbReference type="PRINTS" id="PR02008">
    <property type="entry name" value="RCMTFAMILY"/>
</dbReference>
<evidence type="ECO:0000313" key="8">
    <source>
        <dbReference type="Proteomes" id="UP000246352"/>
    </source>
</evidence>
<gene>
    <name evidence="7" type="ORF">DFR52_103664</name>
</gene>
<comment type="similarity">
    <text evidence="5">Belongs to the class I-like SAM-binding methyltransferase superfamily. RsmB/NOP family.</text>
</comment>
<dbReference type="InterPro" id="IPR001678">
    <property type="entry name" value="MeTrfase_RsmB-F_NOP2_dom"/>
</dbReference>
<organism evidence="7 8">
    <name type="scientific">Hoeflea marina</name>
    <dbReference type="NCBI Taxonomy" id="274592"/>
    <lineage>
        <taxon>Bacteria</taxon>
        <taxon>Pseudomonadati</taxon>
        <taxon>Pseudomonadota</taxon>
        <taxon>Alphaproteobacteria</taxon>
        <taxon>Hyphomicrobiales</taxon>
        <taxon>Rhizobiaceae</taxon>
        <taxon>Hoeflea</taxon>
    </lineage>
</organism>
<keyword evidence="4 5" id="KW-0694">RNA-binding</keyword>
<dbReference type="InterPro" id="IPR054728">
    <property type="entry name" value="RsmB-like_ferredoxin"/>
</dbReference>
<accession>A0A317PN31</accession>
<dbReference type="Pfam" id="PF01189">
    <property type="entry name" value="Methyltr_RsmB-F"/>
    <property type="match status" value="1"/>
</dbReference>